<dbReference type="InterPro" id="IPR038765">
    <property type="entry name" value="Papain-like_cys_pep_sf"/>
</dbReference>
<reference evidence="7" key="1">
    <citation type="submission" date="2025-08" db="UniProtKB">
        <authorList>
            <consortium name="RefSeq"/>
        </authorList>
    </citation>
    <scope>IDENTIFICATION</scope>
</reference>
<dbReference type="RefSeq" id="XP_035828480.1">
    <property type="nucleotide sequence ID" value="XM_035972587.1"/>
</dbReference>
<comment type="similarity">
    <text evidence="1">Belongs to the peptidase C48 family.</text>
</comment>
<dbReference type="Pfam" id="PF02902">
    <property type="entry name" value="Peptidase_C48"/>
    <property type="match status" value="1"/>
</dbReference>
<dbReference type="InterPro" id="IPR044613">
    <property type="entry name" value="Nep1/2-like"/>
</dbReference>
<feature type="domain" description="Ubiquitin-like protease family profile" evidence="5">
    <location>
        <begin position="14"/>
        <end position="174"/>
    </location>
</feature>
<dbReference type="InterPro" id="IPR003653">
    <property type="entry name" value="Peptidase_C48_C"/>
</dbReference>
<dbReference type="SUPFAM" id="SSF54001">
    <property type="entry name" value="Cysteine proteinases"/>
    <property type="match status" value="1"/>
</dbReference>
<keyword evidence="4" id="KW-0788">Thiol protease</keyword>
<accession>A0ABM1W1D7</accession>
<dbReference type="Gene3D" id="3.40.395.10">
    <property type="entry name" value="Adenoviral Proteinase, Chain A"/>
    <property type="match status" value="2"/>
</dbReference>
<dbReference type="PANTHER" id="PTHR46468:SF1">
    <property type="entry name" value="SENTRIN-SPECIFIC PROTEASE 8"/>
    <property type="match status" value="1"/>
</dbReference>
<proteinExistence type="inferred from homology"/>
<evidence type="ECO:0000313" key="6">
    <source>
        <dbReference type="Proteomes" id="UP000694888"/>
    </source>
</evidence>
<evidence type="ECO:0000256" key="4">
    <source>
        <dbReference type="ARBA" id="ARBA00022807"/>
    </source>
</evidence>
<evidence type="ECO:0000256" key="1">
    <source>
        <dbReference type="ARBA" id="ARBA00005234"/>
    </source>
</evidence>
<organism evidence="6 7">
    <name type="scientific">Aplysia californica</name>
    <name type="common">California sea hare</name>
    <dbReference type="NCBI Taxonomy" id="6500"/>
    <lineage>
        <taxon>Eukaryota</taxon>
        <taxon>Metazoa</taxon>
        <taxon>Spiralia</taxon>
        <taxon>Lophotrochozoa</taxon>
        <taxon>Mollusca</taxon>
        <taxon>Gastropoda</taxon>
        <taxon>Heterobranchia</taxon>
        <taxon>Euthyneura</taxon>
        <taxon>Tectipleura</taxon>
        <taxon>Aplysiida</taxon>
        <taxon>Aplysioidea</taxon>
        <taxon>Aplysiidae</taxon>
        <taxon>Aplysia</taxon>
    </lineage>
</organism>
<name>A0ABM1W1D7_APLCA</name>
<protein>
    <submittedName>
        <fullName evidence="7">Sentrin-specific protease 8</fullName>
    </submittedName>
</protein>
<dbReference type="GO" id="GO:0006508">
    <property type="term" value="P:proteolysis"/>
    <property type="evidence" value="ECO:0007669"/>
    <property type="project" value="UniProtKB-KW"/>
</dbReference>
<gene>
    <name evidence="7" type="primary">LOC101847529</name>
</gene>
<evidence type="ECO:0000256" key="3">
    <source>
        <dbReference type="ARBA" id="ARBA00022801"/>
    </source>
</evidence>
<evidence type="ECO:0000259" key="5">
    <source>
        <dbReference type="PROSITE" id="PS50600"/>
    </source>
</evidence>
<evidence type="ECO:0000256" key="2">
    <source>
        <dbReference type="ARBA" id="ARBA00022670"/>
    </source>
</evidence>
<dbReference type="GeneID" id="101847529"/>
<keyword evidence="6" id="KW-1185">Reference proteome</keyword>
<keyword evidence="2 7" id="KW-0645">Protease</keyword>
<dbReference type="Proteomes" id="UP000694888">
    <property type="component" value="Unplaced"/>
</dbReference>
<dbReference type="PROSITE" id="PS50600">
    <property type="entry name" value="ULP_PROTEASE"/>
    <property type="match status" value="1"/>
</dbReference>
<dbReference type="GO" id="GO:0008233">
    <property type="term" value="F:peptidase activity"/>
    <property type="evidence" value="ECO:0007669"/>
    <property type="project" value="UniProtKB-KW"/>
</dbReference>
<dbReference type="PANTHER" id="PTHR46468">
    <property type="entry name" value="SENTRIN-SPECIFIC PROTEASE 8"/>
    <property type="match status" value="1"/>
</dbReference>
<sequence>MADEDEIVLSFGDSLLRKSDLNLLNEPNWINDKIIAFCFEYYEHEQFNHSADKMALISPAVAQLMRFASGKEGMKEGMSERRKIDERLVPARRDTNDLYCVDVCFSFLKQRLSVVGVGSGENSCFVSERLTDIFLCRFLSLAPRGKLKFVEMDCPQQQNGYDCGMYVIAMTEHLIRELCECFGVSLPEMVNADTVQRLRGQILSLVEKLRQSQEHSSVAHHNLKAT</sequence>
<evidence type="ECO:0000313" key="7">
    <source>
        <dbReference type="RefSeq" id="XP_035828480.1"/>
    </source>
</evidence>
<keyword evidence="3" id="KW-0378">Hydrolase</keyword>